<keyword evidence="3 5" id="KW-0456">Lyase</keyword>
<dbReference type="EMBL" id="WNDX01000013">
    <property type="protein sequence ID" value="KAF1047226.1"/>
    <property type="molecule type" value="Genomic_DNA"/>
</dbReference>
<comment type="pathway">
    <text evidence="5">Cofactor biosynthesis; ubiquinone biosynthesis.</text>
</comment>
<dbReference type="PANTHER" id="PTHR38683:SF1">
    <property type="entry name" value="CHORISMATE PYRUVATE-LYASE"/>
    <property type="match status" value="1"/>
</dbReference>
<feature type="binding site" evidence="5">
    <location>
        <position position="121"/>
    </location>
    <ligand>
        <name>substrate</name>
    </ligand>
</feature>
<evidence type="ECO:0000256" key="1">
    <source>
        <dbReference type="ARBA" id="ARBA00022490"/>
    </source>
</evidence>
<dbReference type="AlphaFoldDB" id="A0A7V8JVD9"/>
<accession>A0A7V8JVD9</accession>
<keyword evidence="4 5" id="KW-0670">Pyruvate</keyword>
<name>A0A7V8JVD9_9BURK</name>
<protein>
    <recommendedName>
        <fullName evidence="5">Probable chorismate pyruvate-lyase</fullName>
        <shortName evidence="5">CL</shortName>
        <shortName evidence="5">CPL</shortName>
        <ecNumber evidence="5">4.1.3.40</ecNumber>
    </recommendedName>
</protein>
<comment type="function">
    <text evidence="5">Removes the pyruvyl group from chorismate, with concomitant aromatization of the ring, to provide 4-hydroxybenzoate (4HB) for the ubiquinone pathway.</text>
</comment>
<dbReference type="PANTHER" id="PTHR38683">
    <property type="entry name" value="CHORISMATE PYRUVATE-LYASE"/>
    <property type="match status" value="1"/>
</dbReference>
<dbReference type="Pfam" id="PF04345">
    <property type="entry name" value="Chor_lyase"/>
    <property type="match status" value="1"/>
</dbReference>
<evidence type="ECO:0000313" key="6">
    <source>
        <dbReference type="EMBL" id="KAF1047226.1"/>
    </source>
</evidence>
<dbReference type="InterPro" id="IPR007440">
    <property type="entry name" value="Chorismate--pyruvate_lyase"/>
</dbReference>
<comment type="caution">
    <text evidence="5">Lacks conserved residue(s) required for the propagation of feature annotation.</text>
</comment>
<comment type="catalytic activity">
    <reaction evidence="5">
        <text>chorismate = 4-hydroxybenzoate + pyruvate</text>
        <dbReference type="Rhea" id="RHEA:16505"/>
        <dbReference type="ChEBI" id="CHEBI:15361"/>
        <dbReference type="ChEBI" id="CHEBI:17879"/>
        <dbReference type="ChEBI" id="CHEBI:29748"/>
        <dbReference type="EC" id="4.1.3.40"/>
    </reaction>
</comment>
<comment type="caution">
    <text evidence="6">The sequence shown here is derived from an EMBL/GenBank/DDBJ whole genome shotgun (WGS) entry which is preliminary data.</text>
</comment>
<dbReference type="InterPro" id="IPR028978">
    <property type="entry name" value="Chorismate_lyase_/UTRA_dom_sf"/>
</dbReference>
<dbReference type="EC" id="4.1.3.40" evidence="5"/>
<dbReference type="GO" id="GO:0042866">
    <property type="term" value="P:pyruvate biosynthetic process"/>
    <property type="evidence" value="ECO:0007669"/>
    <property type="project" value="UniProtKB-UniRule"/>
</dbReference>
<evidence type="ECO:0000313" key="7">
    <source>
        <dbReference type="Proteomes" id="UP000462435"/>
    </source>
</evidence>
<reference evidence="7" key="1">
    <citation type="journal article" date="2020" name="MBio">
        <title>Horizontal gene transfer to a defensive symbiont with a reduced genome amongst a multipartite beetle microbiome.</title>
        <authorList>
            <person name="Waterworth S.C."/>
            <person name="Florez L.V."/>
            <person name="Rees E.R."/>
            <person name="Hertweck C."/>
            <person name="Kaltenpoth M."/>
            <person name="Kwan J.C."/>
        </authorList>
    </citation>
    <scope>NUCLEOTIDE SEQUENCE [LARGE SCALE GENOMIC DNA]</scope>
</reference>
<organism evidence="6 7">
    <name type="scientific">Herbaspirillum frisingense</name>
    <dbReference type="NCBI Taxonomy" id="92645"/>
    <lineage>
        <taxon>Bacteria</taxon>
        <taxon>Pseudomonadati</taxon>
        <taxon>Pseudomonadota</taxon>
        <taxon>Betaproteobacteria</taxon>
        <taxon>Burkholderiales</taxon>
        <taxon>Oxalobacteraceae</taxon>
        <taxon>Herbaspirillum</taxon>
    </lineage>
</organism>
<evidence type="ECO:0000256" key="4">
    <source>
        <dbReference type="ARBA" id="ARBA00023317"/>
    </source>
</evidence>
<feature type="binding site" evidence="5">
    <location>
        <position position="83"/>
    </location>
    <ligand>
        <name>substrate</name>
    </ligand>
</feature>
<dbReference type="GO" id="GO:0008813">
    <property type="term" value="F:chorismate lyase activity"/>
    <property type="evidence" value="ECO:0007669"/>
    <property type="project" value="UniProtKB-UniRule"/>
</dbReference>
<feature type="binding site" evidence="5">
    <location>
        <position position="41"/>
    </location>
    <ligand>
        <name>substrate</name>
    </ligand>
</feature>
<dbReference type="HAMAP" id="MF_01632">
    <property type="entry name" value="UbiC"/>
    <property type="match status" value="1"/>
</dbReference>
<sequence>MPHYPGKANWMAHPQALASLLAADGDLMRRTRSWLADPGSMTLKLKARTKDFSVRLLRQRPGPILADEYAALGVPARSRVVERDVILHCDGRPVVFGHTVLSTSSVKSDWPFFSKLGTTPLGANLFFDPLVQRSPITYARLPAGHPLMRRIAAALPGGNLPATLFARRSLFKRRGGVLMVTDVFLPALEALMRPGVRPMQEI</sequence>
<dbReference type="GO" id="GO:0005829">
    <property type="term" value="C:cytosol"/>
    <property type="evidence" value="ECO:0007669"/>
    <property type="project" value="TreeGrafter"/>
</dbReference>
<keyword evidence="1 5" id="KW-0963">Cytoplasm</keyword>
<dbReference type="Proteomes" id="UP000462435">
    <property type="component" value="Unassembled WGS sequence"/>
</dbReference>
<dbReference type="UniPathway" id="UPA00232"/>
<dbReference type="SUPFAM" id="SSF64288">
    <property type="entry name" value="Chorismate lyase-like"/>
    <property type="match status" value="1"/>
</dbReference>
<dbReference type="GO" id="GO:0006744">
    <property type="term" value="P:ubiquinone biosynthetic process"/>
    <property type="evidence" value="ECO:0007669"/>
    <property type="project" value="UniProtKB-UniRule"/>
</dbReference>
<comment type="similarity">
    <text evidence="5">Belongs to the UbiC family.</text>
</comment>
<gene>
    <name evidence="5 6" type="primary">ubiC</name>
    <name evidence="6" type="ORF">GAK35_00732</name>
</gene>
<evidence type="ECO:0000256" key="2">
    <source>
        <dbReference type="ARBA" id="ARBA00022688"/>
    </source>
</evidence>
<comment type="subcellular location">
    <subcellularLocation>
        <location evidence="5">Cytoplasm</location>
    </subcellularLocation>
</comment>
<evidence type="ECO:0000256" key="5">
    <source>
        <dbReference type="HAMAP-Rule" id="MF_01632"/>
    </source>
</evidence>
<dbReference type="Gene3D" id="3.40.1410.10">
    <property type="entry name" value="Chorismate lyase-like"/>
    <property type="match status" value="1"/>
</dbReference>
<proteinExistence type="inferred from homology"/>
<evidence type="ECO:0000256" key="3">
    <source>
        <dbReference type="ARBA" id="ARBA00023239"/>
    </source>
</evidence>
<keyword evidence="2 5" id="KW-0831">Ubiquinone biosynthesis</keyword>